<evidence type="ECO:0000256" key="1">
    <source>
        <dbReference type="SAM" id="MobiDB-lite"/>
    </source>
</evidence>
<comment type="caution">
    <text evidence="2">The sequence shown here is derived from an EMBL/GenBank/DDBJ whole genome shotgun (WGS) entry which is preliminary data.</text>
</comment>
<feature type="region of interest" description="Disordered" evidence="1">
    <location>
        <begin position="257"/>
        <end position="285"/>
    </location>
</feature>
<dbReference type="Proteomes" id="UP000254771">
    <property type="component" value="Unassembled WGS sequence"/>
</dbReference>
<sequence length="1510" mass="164315">MTAITQVKDPFGGLDCKYPITLFPVRLETRFVRYDPPPESGSEPVGELRVRIYPDGILCETHDQLLTKAEIEAGTDYWKACLNATEEDQRDAWTALIAEVGAPRAAWIVSQTKPDSALDRLGMRDPKSRPAPRAQLLPDKWLVQATCSHPREQVYHELSRPTQGDLSLALGLGAGGNKVKLSDGLEVDEAIRWTFDFDRALEVGMAVCIELMEEDFASGFSRVIVTGVKSDSLSIQQSGQALDDLFEGHHYTRGCSLVSQGTPTNNTSHTRSGYPPADPHGEESRAVELSPQWDGTDSDCDGAHFARALGLSAETLRHIAGAGGSEQKSAGAMATALWPATVGYTMETMMSAEFDDREETLYDFDPLTVEATRELFVNHVRGRGPLPAFRIGDVPYGVLPVARLPQEDEEISAILAQVEELLPELEEPDSLVEWTLLPRLAALKNHLLRLCDVPSIGRRGDPDVDLYSALSMDASPRELYIRPMFGRDLIDALQQVVGNVNTAGIPPNIGYMGGAIGSYLPGDDLGRLVDLNGDPRGEPHIPGGGSGGIPITDFFRMPEDVVSALETLQGGGGVPQGARSAPGSQEAMAMALLRDWGGPILSYFGDAYRFSCGMVVNPPPEVEEDEVLSETEGLGDDNCIHALQVYTQALINDGQSAGLPSTDDYPKTLLYLLLRQATLLTASAYEESSGDQEALEALQEHSEALLALESLPTAELERLLGETLGVCSYRIDAWITALASKRLDRMRTNLQHDSKTEFQFDERNCHIAAYGWVENLKPIRHEERTPVEGMEGVSALTYSSGYIYAPSPAHGSAAAVLRNAYMTRKGEAEQKPYEIDLSSARVRTALWLLGAVREGQPLGAVLGYLFERGLHDAGLDSHIDDIRNDFPLVANKMTSSKERAEQVAARNVVDGYALLTKWREDEPRHMYRSPEVTAQVQLLDEAMDAVADLLTAESVYQWIKGGVGGAGATLDAIAKGARPPEPEIASVPLGGTSLVHRVGLVLGEPTAMGVWGSKPRNPRGRAEPYLNAWAGSILGDPKQVKCRVHLADEKPRIITLDHLGLDPLDLLALARAVENDSLDSELDRRVFTAALTVQGGWNQTSPPAITRIEYHLPNLLTTERSFAEILEIARTLNRVLATARPLWPADLEPSERATSASVQQVEGAATADLKERGGMLLKELKTLIEDLAAIRLSGLIGKLPERLRKASLFGLVSAFPSPGVGEEKEALFRITDSVLEELRRRQAAAYAEKSDPVKLFQAVLGRDFTAVPRFVPAVLPELGKALEEGPILGDDPEAAVSAWMAQAARVRKPLGEWRKLMLYAGTLGSPPSTPRVLQLPFRHNNPWVALEFDSPKKRPPAGQLSLVLHSPELPIAKEPWAGLLVDEWVELIPNAEEDAGLVFHYDSPGTEAPHAVLIAVPPDGSESWDGGALLEILEQTFDLARVRGSDGEYYTSGIEDDTTQHDLYSGNALFDLPIPFLPMICIAENAEGDQISPTFEGCLENDDSTAAEGE</sequence>
<dbReference type="EMBL" id="QFXE01000021">
    <property type="protein sequence ID" value="RDH82145.1"/>
    <property type="molecule type" value="Genomic_DNA"/>
</dbReference>
<reference evidence="2 3" key="1">
    <citation type="journal article" date="2018" name="ISME J.">
        <title>Endosymbiont genomes yield clues of tubeworm success.</title>
        <authorList>
            <person name="Li Y."/>
            <person name="Liles M.R."/>
            <person name="Halanych K.M."/>
        </authorList>
    </citation>
    <scope>NUCLEOTIDE SEQUENCE [LARGE SCALE GENOMIC DNA]</scope>
    <source>
        <strain evidence="2">A1462</strain>
    </source>
</reference>
<evidence type="ECO:0000313" key="2">
    <source>
        <dbReference type="EMBL" id="RDH82145.1"/>
    </source>
</evidence>
<feature type="compositionally biased region" description="Polar residues" evidence="1">
    <location>
        <begin position="257"/>
        <end position="271"/>
    </location>
</feature>
<proteinExistence type="predicted"/>
<organism evidence="2 3">
    <name type="scientific">endosymbiont of Escarpia spicata</name>
    <dbReference type="NCBI Taxonomy" id="2200908"/>
    <lineage>
        <taxon>Bacteria</taxon>
        <taxon>Pseudomonadati</taxon>
        <taxon>Pseudomonadota</taxon>
        <taxon>Gammaproteobacteria</taxon>
        <taxon>sulfur-oxidizing symbionts</taxon>
    </lineage>
</organism>
<gene>
    <name evidence="2" type="ORF">DIZ78_17165</name>
</gene>
<accession>A0A370DB79</accession>
<evidence type="ECO:0000313" key="3">
    <source>
        <dbReference type="Proteomes" id="UP000254771"/>
    </source>
</evidence>
<protein>
    <submittedName>
        <fullName evidence="2">Uncharacterized protein</fullName>
    </submittedName>
</protein>
<name>A0A370DB79_9GAMM</name>
<keyword evidence="3" id="KW-1185">Reference proteome</keyword>